<reference evidence="1 2" key="1">
    <citation type="submission" date="2020-10" db="EMBL/GenBank/DDBJ databases">
        <title>The Coptis chinensis genome and diversification of protoberbering-type alkaloids.</title>
        <authorList>
            <person name="Wang B."/>
            <person name="Shu S."/>
            <person name="Song C."/>
            <person name="Liu Y."/>
        </authorList>
    </citation>
    <scope>NUCLEOTIDE SEQUENCE [LARGE SCALE GENOMIC DNA]</scope>
    <source>
        <strain evidence="1">HL-2020</strain>
        <tissue evidence="1">Leaf</tissue>
    </source>
</reference>
<dbReference type="SUPFAM" id="SSF48371">
    <property type="entry name" value="ARM repeat"/>
    <property type="match status" value="1"/>
</dbReference>
<dbReference type="Proteomes" id="UP000631114">
    <property type="component" value="Unassembled WGS sequence"/>
</dbReference>
<dbReference type="OrthoDB" id="2017266at2759"/>
<name>A0A835HBD1_9MAGN</name>
<organism evidence="1 2">
    <name type="scientific">Coptis chinensis</name>
    <dbReference type="NCBI Taxonomy" id="261450"/>
    <lineage>
        <taxon>Eukaryota</taxon>
        <taxon>Viridiplantae</taxon>
        <taxon>Streptophyta</taxon>
        <taxon>Embryophyta</taxon>
        <taxon>Tracheophyta</taxon>
        <taxon>Spermatophyta</taxon>
        <taxon>Magnoliopsida</taxon>
        <taxon>Ranunculales</taxon>
        <taxon>Ranunculaceae</taxon>
        <taxon>Coptidoideae</taxon>
        <taxon>Coptis</taxon>
    </lineage>
</organism>
<dbReference type="AlphaFoldDB" id="A0A835HBD1"/>
<protein>
    <submittedName>
        <fullName evidence="1">Uncharacterized protein</fullName>
    </submittedName>
</protein>
<dbReference type="PANTHER" id="PTHR47673:SF1">
    <property type="entry name" value="ARM REPEAT SUPERFAMILY PROTEIN"/>
    <property type="match status" value="1"/>
</dbReference>
<keyword evidence="2" id="KW-1185">Reference proteome</keyword>
<dbReference type="InterPro" id="IPR011989">
    <property type="entry name" value="ARM-like"/>
</dbReference>
<evidence type="ECO:0000313" key="2">
    <source>
        <dbReference type="Proteomes" id="UP000631114"/>
    </source>
</evidence>
<dbReference type="InterPro" id="IPR016024">
    <property type="entry name" value="ARM-type_fold"/>
</dbReference>
<dbReference type="EMBL" id="JADFTS010000007">
    <property type="protein sequence ID" value="KAF9595369.1"/>
    <property type="molecule type" value="Genomic_DNA"/>
</dbReference>
<sequence>MDRDVFGVGLCTVVSYQTVMVCTPDMERSLQLLKVKNPLSKQRGAYELSCIAIDDERRKKILELGGAQRLLNMLEVAEVDRTRKEALKSLFALSQSDEVALALYRAGANSVIRSISDSSKDAEVMSYKSRLLKKFQDLRIDPPSYDISSNNEWKDISF</sequence>
<dbReference type="Gene3D" id="1.25.10.10">
    <property type="entry name" value="Leucine-rich Repeat Variant"/>
    <property type="match status" value="1"/>
</dbReference>
<dbReference type="PANTHER" id="PTHR47673">
    <property type="entry name" value="ARM REPEAT SUPERFAMILY PROTEIN"/>
    <property type="match status" value="1"/>
</dbReference>
<comment type="caution">
    <text evidence="1">The sequence shown here is derived from an EMBL/GenBank/DDBJ whole genome shotgun (WGS) entry which is preliminary data.</text>
</comment>
<evidence type="ECO:0000313" key="1">
    <source>
        <dbReference type="EMBL" id="KAF9595369.1"/>
    </source>
</evidence>
<proteinExistence type="predicted"/>
<gene>
    <name evidence="1" type="ORF">IFM89_000287</name>
</gene>
<accession>A0A835HBD1</accession>